<keyword evidence="2" id="KW-1185">Reference proteome</keyword>
<comment type="caution">
    <text evidence="1">The sequence shown here is derived from an EMBL/GenBank/DDBJ whole genome shotgun (WGS) entry which is preliminary data.</text>
</comment>
<gene>
    <name evidence="1" type="ORF">B4U80_07329</name>
</gene>
<organism evidence="1 2">
    <name type="scientific">Leptotrombidium deliense</name>
    <dbReference type="NCBI Taxonomy" id="299467"/>
    <lineage>
        <taxon>Eukaryota</taxon>
        <taxon>Metazoa</taxon>
        <taxon>Ecdysozoa</taxon>
        <taxon>Arthropoda</taxon>
        <taxon>Chelicerata</taxon>
        <taxon>Arachnida</taxon>
        <taxon>Acari</taxon>
        <taxon>Acariformes</taxon>
        <taxon>Trombidiformes</taxon>
        <taxon>Prostigmata</taxon>
        <taxon>Anystina</taxon>
        <taxon>Parasitengona</taxon>
        <taxon>Trombiculoidea</taxon>
        <taxon>Trombiculidae</taxon>
        <taxon>Leptotrombidium</taxon>
    </lineage>
</organism>
<accession>A0A443SEI7</accession>
<dbReference type="AlphaFoldDB" id="A0A443SEI7"/>
<evidence type="ECO:0000313" key="1">
    <source>
        <dbReference type="EMBL" id="RWS25943.1"/>
    </source>
</evidence>
<dbReference type="Proteomes" id="UP000288716">
    <property type="component" value="Unassembled WGS sequence"/>
</dbReference>
<protein>
    <submittedName>
        <fullName evidence="1">Uncharacterized protein</fullName>
    </submittedName>
</protein>
<sequence>MYLGLFVDETEAKKRSEKAARSTWQSKMSKRSTMLLNKLMTAFDKVVDDDDDERIQMQKLANMLKQRQMELQRRGEGKMFLKCYFNAVACF</sequence>
<evidence type="ECO:0000313" key="2">
    <source>
        <dbReference type="Proteomes" id="UP000288716"/>
    </source>
</evidence>
<proteinExistence type="predicted"/>
<reference evidence="1 2" key="1">
    <citation type="journal article" date="2018" name="Gigascience">
        <title>Genomes of trombidid mites reveal novel predicted allergens and laterally-transferred genes associated with secondary metabolism.</title>
        <authorList>
            <person name="Dong X."/>
            <person name="Chaisiri K."/>
            <person name="Xia D."/>
            <person name="Armstrong S.D."/>
            <person name="Fang Y."/>
            <person name="Donnelly M.J."/>
            <person name="Kadowaki T."/>
            <person name="McGarry J.W."/>
            <person name="Darby A.C."/>
            <person name="Makepeace B.L."/>
        </authorList>
    </citation>
    <scope>NUCLEOTIDE SEQUENCE [LARGE SCALE GENOMIC DNA]</scope>
    <source>
        <strain evidence="1">UoL-UT</strain>
    </source>
</reference>
<dbReference type="VEuPathDB" id="VectorBase:LDEU006097"/>
<name>A0A443SEI7_9ACAR</name>
<dbReference type="OrthoDB" id="7464898at2759"/>
<dbReference type="EMBL" id="NCKV01003219">
    <property type="protein sequence ID" value="RWS25943.1"/>
    <property type="molecule type" value="Genomic_DNA"/>
</dbReference>